<feature type="region of interest" description="Disordered" evidence="1">
    <location>
        <begin position="1"/>
        <end position="21"/>
    </location>
</feature>
<feature type="transmembrane region" description="Helical" evidence="2">
    <location>
        <begin position="319"/>
        <end position="339"/>
    </location>
</feature>
<feature type="transmembrane region" description="Helical" evidence="2">
    <location>
        <begin position="260"/>
        <end position="286"/>
    </location>
</feature>
<dbReference type="EMBL" id="JAGPXC010000006">
    <property type="protein sequence ID" value="KAH6651451.1"/>
    <property type="molecule type" value="Genomic_DNA"/>
</dbReference>
<dbReference type="SUPFAM" id="SSF81383">
    <property type="entry name" value="F-box domain"/>
    <property type="match status" value="1"/>
</dbReference>
<dbReference type="AlphaFoldDB" id="A0A9P8ZUT0"/>
<gene>
    <name evidence="4" type="ORF">BKA67DRAFT_647484</name>
</gene>
<evidence type="ECO:0000256" key="2">
    <source>
        <dbReference type="SAM" id="Phobius"/>
    </source>
</evidence>
<keyword evidence="5" id="KW-1185">Reference proteome</keyword>
<reference evidence="4" key="1">
    <citation type="journal article" date="2021" name="Nat. Commun.">
        <title>Genetic determinants of endophytism in the Arabidopsis root mycobiome.</title>
        <authorList>
            <person name="Mesny F."/>
            <person name="Miyauchi S."/>
            <person name="Thiergart T."/>
            <person name="Pickel B."/>
            <person name="Atanasova L."/>
            <person name="Karlsson M."/>
            <person name="Huettel B."/>
            <person name="Barry K.W."/>
            <person name="Haridas S."/>
            <person name="Chen C."/>
            <person name="Bauer D."/>
            <person name="Andreopoulos W."/>
            <person name="Pangilinan J."/>
            <person name="LaButti K."/>
            <person name="Riley R."/>
            <person name="Lipzen A."/>
            <person name="Clum A."/>
            <person name="Drula E."/>
            <person name="Henrissat B."/>
            <person name="Kohler A."/>
            <person name="Grigoriev I.V."/>
            <person name="Martin F.M."/>
            <person name="Hacquard S."/>
        </authorList>
    </citation>
    <scope>NUCLEOTIDE SEQUENCE</scope>
    <source>
        <strain evidence="4">MPI-SDFR-AT-0073</strain>
    </source>
</reference>
<dbReference type="InterPro" id="IPR036047">
    <property type="entry name" value="F-box-like_dom_sf"/>
</dbReference>
<comment type="caution">
    <text evidence="4">The sequence shown here is derived from an EMBL/GenBank/DDBJ whole genome shotgun (WGS) entry which is preliminary data.</text>
</comment>
<dbReference type="InterPro" id="IPR001810">
    <property type="entry name" value="F-box_dom"/>
</dbReference>
<dbReference type="Proteomes" id="UP000758603">
    <property type="component" value="Unassembled WGS sequence"/>
</dbReference>
<dbReference type="GeneID" id="70134853"/>
<organism evidence="4 5">
    <name type="scientific">Truncatella angustata</name>
    <dbReference type="NCBI Taxonomy" id="152316"/>
    <lineage>
        <taxon>Eukaryota</taxon>
        <taxon>Fungi</taxon>
        <taxon>Dikarya</taxon>
        <taxon>Ascomycota</taxon>
        <taxon>Pezizomycotina</taxon>
        <taxon>Sordariomycetes</taxon>
        <taxon>Xylariomycetidae</taxon>
        <taxon>Amphisphaeriales</taxon>
        <taxon>Sporocadaceae</taxon>
        <taxon>Truncatella</taxon>
    </lineage>
</organism>
<feature type="domain" description="F-box" evidence="3">
    <location>
        <begin position="112"/>
        <end position="157"/>
    </location>
</feature>
<feature type="transmembrane region" description="Helical" evidence="2">
    <location>
        <begin position="292"/>
        <end position="312"/>
    </location>
</feature>
<evidence type="ECO:0000313" key="5">
    <source>
        <dbReference type="Proteomes" id="UP000758603"/>
    </source>
</evidence>
<sequence>MEKKVTIQETSLTRKRESLADKTPRDLWKDDRLNTITPTSGLDLLIRQAVARNSSSAAAFYFFDEDGKPISPPASPLRRSIQPLENMADRMRQKRRSWYDPDDDDHDRPAAESRLLALPTELQFCVITYLGLSDIERLRRTSRYYRFLLSPEYVRALFGGQQGLASQLTGHCQRCLETPGRSSLILQLQQQQQQPNGAPLSSKCFQCSVHERELKIGVSVPLANAQKAWVCRWCGWPVAGPHSWANEQFHVQCYDGYYRVLWAFLCLGFAQFAVGVVAAALSLVYYREELVVLAPSVVNLVLLWVCMAFLMLRGNRVRTYHWVGIVEFIIMGLWIPPIYGVAKELRMHSDGKVHASSVATLALFAINMLFRLFNVVGNVILAFEYDMTRHHAPQVTLQRRLLNLLMTGLIYWTYPQCVEQRYPPDFN</sequence>
<accession>A0A9P8ZUT0</accession>
<dbReference type="OrthoDB" id="4759647at2759"/>
<evidence type="ECO:0000256" key="1">
    <source>
        <dbReference type="SAM" id="MobiDB-lite"/>
    </source>
</evidence>
<keyword evidence="2" id="KW-0812">Transmembrane</keyword>
<evidence type="ECO:0000259" key="3">
    <source>
        <dbReference type="PROSITE" id="PS50181"/>
    </source>
</evidence>
<protein>
    <recommendedName>
        <fullName evidence="3">F-box domain-containing protein</fullName>
    </recommendedName>
</protein>
<keyword evidence="2" id="KW-1133">Transmembrane helix</keyword>
<dbReference type="RefSeq" id="XP_045955729.1">
    <property type="nucleotide sequence ID" value="XM_046105962.1"/>
</dbReference>
<feature type="transmembrane region" description="Helical" evidence="2">
    <location>
        <begin position="359"/>
        <end position="383"/>
    </location>
</feature>
<keyword evidence="2" id="KW-0472">Membrane</keyword>
<dbReference type="PROSITE" id="PS50181">
    <property type="entry name" value="FBOX"/>
    <property type="match status" value="1"/>
</dbReference>
<name>A0A9P8ZUT0_9PEZI</name>
<proteinExistence type="predicted"/>
<evidence type="ECO:0000313" key="4">
    <source>
        <dbReference type="EMBL" id="KAH6651451.1"/>
    </source>
</evidence>